<dbReference type="PANTHER" id="PTHR15346">
    <property type="entry name" value="DYNACTIN SUBUNIT"/>
    <property type="match status" value="1"/>
</dbReference>
<comment type="subcellular location">
    <subcellularLocation>
        <location evidence="1">Cytoplasm</location>
    </subcellularLocation>
</comment>
<evidence type="ECO:0000313" key="5">
    <source>
        <dbReference type="Proteomes" id="UP001295423"/>
    </source>
</evidence>
<evidence type="ECO:0000313" key="4">
    <source>
        <dbReference type="EMBL" id="CAJ1957140.1"/>
    </source>
</evidence>
<evidence type="ECO:0000256" key="1">
    <source>
        <dbReference type="ARBA" id="ARBA00004496"/>
    </source>
</evidence>
<accession>A0AAD2PVS7</accession>
<proteinExistence type="predicted"/>
<gene>
    <name evidence="4" type="ORF">CYCCA115_LOCUS16566</name>
</gene>
<dbReference type="GO" id="GO:0007017">
    <property type="term" value="P:microtubule-based process"/>
    <property type="evidence" value="ECO:0007669"/>
    <property type="project" value="InterPro"/>
</dbReference>
<keyword evidence="2" id="KW-0963">Cytoplasm</keyword>
<sequence>MSDPADEAGGEVIFSDDGLSPVAATKAPTLSQASTKDGETILDSDDFSPETAFEVFQGKVYSTQQQQQQHGFINRFAPKDETPLEKLARLSSEVAELEAQFKTTASTSGKDFDEQLIGLASDLSTRLQTASSNRMEQDDLTRLMKQQLDSMKRKDDSSTPSAAAAAAANAGKTGVVYELYGSAGNATTSMESRIIKLERLLGSSQNTVTHNSLVSRLEELESLVQTVDPTILESTATKAKVIRADLEAASKAKNKLTATYKKEDSKMIQQLHQQMVELEGLSGYLPSLVERLQQLSGLHVQASSFTSRLGQVEKSANQIGSTLSVIEETLDKVQTNMVENVQSMETNMKSLDERLNQL</sequence>
<dbReference type="GO" id="GO:0005737">
    <property type="term" value="C:cytoplasm"/>
    <property type="evidence" value="ECO:0007669"/>
    <property type="project" value="UniProtKB-SubCell"/>
</dbReference>
<dbReference type="AlphaFoldDB" id="A0AAD2PVS7"/>
<evidence type="ECO:0008006" key="6">
    <source>
        <dbReference type="Google" id="ProtNLM"/>
    </source>
</evidence>
<evidence type="ECO:0000256" key="3">
    <source>
        <dbReference type="SAM" id="MobiDB-lite"/>
    </source>
</evidence>
<keyword evidence="5" id="KW-1185">Reference proteome</keyword>
<protein>
    <recommendedName>
        <fullName evidence="6">Dynactin subunit 2</fullName>
    </recommendedName>
</protein>
<reference evidence="4" key="1">
    <citation type="submission" date="2023-08" db="EMBL/GenBank/DDBJ databases">
        <authorList>
            <person name="Audoor S."/>
            <person name="Bilcke G."/>
        </authorList>
    </citation>
    <scope>NUCLEOTIDE SEQUENCE</scope>
</reference>
<name>A0AAD2PVS7_9STRA</name>
<dbReference type="Pfam" id="PF04912">
    <property type="entry name" value="Dynamitin"/>
    <property type="match status" value="1"/>
</dbReference>
<feature type="region of interest" description="Disordered" evidence="3">
    <location>
        <begin position="1"/>
        <end position="45"/>
    </location>
</feature>
<comment type="caution">
    <text evidence="4">The sequence shown here is derived from an EMBL/GenBank/DDBJ whole genome shotgun (WGS) entry which is preliminary data.</text>
</comment>
<dbReference type="GO" id="GO:0005869">
    <property type="term" value="C:dynactin complex"/>
    <property type="evidence" value="ECO:0007669"/>
    <property type="project" value="InterPro"/>
</dbReference>
<evidence type="ECO:0000256" key="2">
    <source>
        <dbReference type="ARBA" id="ARBA00022490"/>
    </source>
</evidence>
<dbReference type="Proteomes" id="UP001295423">
    <property type="component" value="Unassembled WGS sequence"/>
</dbReference>
<dbReference type="EMBL" id="CAKOGP040001936">
    <property type="protein sequence ID" value="CAJ1957140.1"/>
    <property type="molecule type" value="Genomic_DNA"/>
</dbReference>
<organism evidence="4 5">
    <name type="scientific">Cylindrotheca closterium</name>
    <dbReference type="NCBI Taxonomy" id="2856"/>
    <lineage>
        <taxon>Eukaryota</taxon>
        <taxon>Sar</taxon>
        <taxon>Stramenopiles</taxon>
        <taxon>Ochrophyta</taxon>
        <taxon>Bacillariophyta</taxon>
        <taxon>Bacillariophyceae</taxon>
        <taxon>Bacillariophycidae</taxon>
        <taxon>Bacillariales</taxon>
        <taxon>Bacillariaceae</taxon>
        <taxon>Cylindrotheca</taxon>
    </lineage>
</organism>
<dbReference type="InterPro" id="IPR028133">
    <property type="entry name" value="Dynamitin"/>
</dbReference>